<dbReference type="EMBL" id="CM055095">
    <property type="protein sequence ID" value="KAJ7558811.1"/>
    <property type="molecule type" value="Genomic_DNA"/>
</dbReference>
<evidence type="ECO:0000313" key="2">
    <source>
        <dbReference type="Proteomes" id="UP001162992"/>
    </source>
</evidence>
<accession>A0ACC2DX11</accession>
<proteinExistence type="predicted"/>
<comment type="caution">
    <text evidence="1">The sequence shown here is derived from an EMBL/GenBank/DDBJ whole genome shotgun (WGS) entry which is preliminary data.</text>
</comment>
<reference evidence="2" key="1">
    <citation type="journal article" date="2024" name="Proc. Natl. Acad. Sci. U.S.A.">
        <title>Extraordinary preservation of gene collinearity over three hundred million years revealed in homosporous lycophytes.</title>
        <authorList>
            <person name="Li C."/>
            <person name="Wickell D."/>
            <person name="Kuo L.Y."/>
            <person name="Chen X."/>
            <person name="Nie B."/>
            <person name="Liao X."/>
            <person name="Peng D."/>
            <person name="Ji J."/>
            <person name="Jenkins J."/>
            <person name="Williams M."/>
            <person name="Shu S."/>
            <person name="Plott C."/>
            <person name="Barry K."/>
            <person name="Rajasekar S."/>
            <person name="Grimwood J."/>
            <person name="Han X."/>
            <person name="Sun S."/>
            <person name="Hou Z."/>
            <person name="He W."/>
            <person name="Dai G."/>
            <person name="Sun C."/>
            <person name="Schmutz J."/>
            <person name="Leebens-Mack J.H."/>
            <person name="Li F.W."/>
            <person name="Wang L."/>
        </authorList>
    </citation>
    <scope>NUCLEOTIDE SEQUENCE [LARGE SCALE GENOMIC DNA]</scope>
    <source>
        <strain evidence="2">cv. PW_Plant_1</strain>
    </source>
</reference>
<sequence length="218" mass="24999">MSKKLLMLMLLTALLSNSSGTNVVPSLKFVFMMLVTQLKESHDKPQSALFLLVNVIVIAIWLRSSSVVEHGNKYDELVMNNFSPAYKHEKQQIKSKLLSPCTVESPVHDQHKRASDILDVRKNEMKKYFHKDAQDAVAPTSIGKRRVSYPLICSDIILQEAPVNGTESPSSKHAKRHEKLLIYKDDLLERSESFIAKHRDVWRQENRIDSFRRGLTDE</sequence>
<name>A0ACC2DX11_DIPCM</name>
<keyword evidence="2" id="KW-1185">Reference proteome</keyword>
<dbReference type="Proteomes" id="UP001162992">
    <property type="component" value="Chromosome 4"/>
</dbReference>
<gene>
    <name evidence="1" type="ORF">O6H91_04G056900</name>
</gene>
<protein>
    <submittedName>
        <fullName evidence="1">Uncharacterized protein</fullName>
    </submittedName>
</protein>
<organism evidence="1 2">
    <name type="scientific">Diphasiastrum complanatum</name>
    <name type="common">Issler's clubmoss</name>
    <name type="synonym">Lycopodium complanatum</name>
    <dbReference type="NCBI Taxonomy" id="34168"/>
    <lineage>
        <taxon>Eukaryota</taxon>
        <taxon>Viridiplantae</taxon>
        <taxon>Streptophyta</taxon>
        <taxon>Embryophyta</taxon>
        <taxon>Tracheophyta</taxon>
        <taxon>Lycopodiopsida</taxon>
        <taxon>Lycopodiales</taxon>
        <taxon>Lycopodiaceae</taxon>
        <taxon>Lycopodioideae</taxon>
        <taxon>Diphasiastrum</taxon>
    </lineage>
</organism>
<evidence type="ECO:0000313" key="1">
    <source>
        <dbReference type="EMBL" id="KAJ7558811.1"/>
    </source>
</evidence>